<name>A0A915DAL4_9BILA</name>
<proteinExistence type="predicted"/>
<protein>
    <submittedName>
        <fullName evidence="2">Reactive oxygen species modulator 1</fullName>
    </submittedName>
</protein>
<organism evidence="1 2">
    <name type="scientific">Ditylenchus dipsaci</name>
    <dbReference type="NCBI Taxonomy" id="166011"/>
    <lineage>
        <taxon>Eukaryota</taxon>
        <taxon>Metazoa</taxon>
        <taxon>Ecdysozoa</taxon>
        <taxon>Nematoda</taxon>
        <taxon>Chromadorea</taxon>
        <taxon>Rhabditida</taxon>
        <taxon>Tylenchina</taxon>
        <taxon>Tylenchomorpha</taxon>
        <taxon>Sphaerularioidea</taxon>
        <taxon>Anguinidae</taxon>
        <taxon>Anguininae</taxon>
        <taxon>Ditylenchus</taxon>
    </lineage>
</organism>
<accession>A0A915DAL4</accession>
<dbReference type="AlphaFoldDB" id="A0A915DAL4"/>
<dbReference type="InterPro" id="IPR018450">
    <property type="entry name" value="Romo1/Mgr2"/>
</dbReference>
<dbReference type="Pfam" id="PF10247">
    <property type="entry name" value="Romo1"/>
    <property type="match status" value="1"/>
</dbReference>
<evidence type="ECO:0000313" key="2">
    <source>
        <dbReference type="WBParaSite" id="jg17613"/>
    </source>
</evidence>
<evidence type="ECO:0000313" key="1">
    <source>
        <dbReference type="Proteomes" id="UP000887574"/>
    </source>
</evidence>
<sequence>MPVPQGYQAVSGSQGVSCMQKLKMGFLMGAVIGGSTGVLIDRQSGSPIWRFFWCIYDCRSGHSLLTLRRRRVHHTSALHCSWADVDDDGQV</sequence>
<dbReference type="Proteomes" id="UP000887574">
    <property type="component" value="Unplaced"/>
</dbReference>
<dbReference type="WBParaSite" id="jg17613">
    <property type="protein sequence ID" value="jg17613"/>
    <property type="gene ID" value="jg17613"/>
</dbReference>
<keyword evidence="1" id="KW-1185">Reference proteome</keyword>
<reference evidence="2" key="1">
    <citation type="submission" date="2022-11" db="UniProtKB">
        <authorList>
            <consortium name="WormBaseParasite"/>
        </authorList>
    </citation>
    <scope>IDENTIFICATION</scope>
</reference>